<dbReference type="EMBL" id="JAKLJA010000004">
    <property type="protein sequence ID" value="MCG5073254.1"/>
    <property type="molecule type" value="Genomic_DNA"/>
</dbReference>
<evidence type="ECO:0000256" key="5">
    <source>
        <dbReference type="SAM" id="Phobius"/>
    </source>
</evidence>
<evidence type="ECO:0000256" key="1">
    <source>
        <dbReference type="ARBA" id="ARBA00009477"/>
    </source>
</evidence>
<keyword evidence="3 5" id="KW-1133">Transmembrane helix</keyword>
<keyword evidence="9" id="KW-1185">Reference proteome</keyword>
<name>A0A9X1UE40_9BURK</name>
<accession>A0A9X1UE40</accession>
<dbReference type="InterPro" id="IPR058634">
    <property type="entry name" value="AaeA-lik-b-barrel"/>
</dbReference>
<proteinExistence type="inferred from homology"/>
<reference evidence="8" key="1">
    <citation type="submission" date="2022-01" db="EMBL/GenBank/DDBJ databases">
        <title>Genome sequence and assembly of Parabukholderia sp. RG36.</title>
        <authorList>
            <person name="Chhetri G."/>
        </authorList>
    </citation>
    <scope>NUCLEOTIDE SEQUENCE</scope>
    <source>
        <strain evidence="8">RG36</strain>
    </source>
</reference>
<evidence type="ECO:0000256" key="2">
    <source>
        <dbReference type="ARBA" id="ARBA00022692"/>
    </source>
</evidence>
<feature type="domain" description="p-hydroxybenzoic acid efflux pump subunit AaeA-like beta-barrel" evidence="7">
    <location>
        <begin position="188"/>
        <end position="284"/>
    </location>
</feature>
<evidence type="ECO:0000256" key="4">
    <source>
        <dbReference type="ARBA" id="ARBA00023136"/>
    </source>
</evidence>
<dbReference type="SUPFAM" id="SSF111369">
    <property type="entry name" value="HlyD-like secretion proteins"/>
    <property type="match status" value="1"/>
</dbReference>
<sequence>MNLQSLIRAIVTLALLGVAIVLGYTLWNHYMYAPWTRDGRVRAKVISIAPDVSGIVTDVRVADNQLVHRGDVLFDIDRERFRLALAQSEAELALRKSELDMRKQQAARRAQLDGSVISTEVREDSGAQARQAFAGWQAALAARDVARLNLERSAVRSPVDGYVTNLNLYPGDYASAGAARLAVIDRDSYWVYGYFEETKLPHVHVGDKAEIRLLSGGPIIEGHVESIARGVSDRDNPSSPTLLADVNPVFTWVRLAQRIPVRIHLDDVPEDVPLAAGTTCTVTVVAAQQTRTKAAATTTGAPGAPGANHR</sequence>
<dbReference type="Pfam" id="PF25963">
    <property type="entry name" value="Beta-barrel_AAEA"/>
    <property type="match status" value="1"/>
</dbReference>
<evidence type="ECO:0000256" key="3">
    <source>
        <dbReference type="ARBA" id="ARBA00022989"/>
    </source>
</evidence>
<keyword evidence="2 5" id="KW-0812">Transmembrane</keyword>
<dbReference type="GO" id="GO:0022857">
    <property type="term" value="F:transmembrane transporter activity"/>
    <property type="evidence" value="ECO:0007669"/>
    <property type="project" value="InterPro"/>
</dbReference>
<comment type="similarity">
    <text evidence="1">Belongs to the membrane fusion protein (MFP) (TC 8.A.1) family.</text>
</comment>
<dbReference type="InterPro" id="IPR050393">
    <property type="entry name" value="MFP_Efflux_Pump"/>
</dbReference>
<organism evidence="8 9">
    <name type="scientific">Paraburkholderia tagetis</name>
    <dbReference type="NCBI Taxonomy" id="2913261"/>
    <lineage>
        <taxon>Bacteria</taxon>
        <taxon>Pseudomonadati</taxon>
        <taxon>Pseudomonadota</taxon>
        <taxon>Betaproteobacteria</taxon>
        <taxon>Burkholderiales</taxon>
        <taxon>Burkholderiaceae</taxon>
        <taxon>Paraburkholderia</taxon>
    </lineage>
</organism>
<dbReference type="RefSeq" id="WP_238462995.1">
    <property type="nucleotide sequence ID" value="NZ_JAKLJA010000004.1"/>
</dbReference>
<dbReference type="Gene3D" id="2.40.30.170">
    <property type="match status" value="1"/>
</dbReference>
<dbReference type="Proteomes" id="UP001139308">
    <property type="component" value="Unassembled WGS sequence"/>
</dbReference>
<evidence type="ECO:0000313" key="8">
    <source>
        <dbReference type="EMBL" id="MCG5073254.1"/>
    </source>
</evidence>
<protein>
    <submittedName>
        <fullName evidence="8">HlyD family secretion protein</fullName>
    </submittedName>
</protein>
<dbReference type="GO" id="GO:0016020">
    <property type="term" value="C:membrane"/>
    <property type="evidence" value="ECO:0007669"/>
    <property type="project" value="InterPro"/>
</dbReference>
<feature type="domain" description="Multidrug resistance protein MdtA-like barrel-sandwich hybrid" evidence="6">
    <location>
        <begin position="45"/>
        <end position="184"/>
    </location>
</feature>
<comment type="caution">
    <text evidence="8">The sequence shown here is derived from an EMBL/GenBank/DDBJ whole genome shotgun (WGS) entry which is preliminary data.</text>
</comment>
<feature type="transmembrane region" description="Helical" evidence="5">
    <location>
        <begin position="6"/>
        <end position="27"/>
    </location>
</feature>
<evidence type="ECO:0000313" key="9">
    <source>
        <dbReference type="Proteomes" id="UP001139308"/>
    </source>
</evidence>
<dbReference type="InterPro" id="IPR058625">
    <property type="entry name" value="MdtA-like_BSH"/>
</dbReference>
<dbReference type="Pfam" id="PF25917">
    <property type="entry name" value="BSH_RND"/>
    <property type="match status" value="1"/>
</dbReference>
<dbReference type="PANTHER" id="PTHR30367">
    <property type="entry name" value="P-HYDROXYBENZOIC ACID EFFLUX PUMP SUBUNIT AAEA-RELATED"/>
    <property type="match status" value="1"/>
</dbReference>
<keyword evidence="4 5" id="KW-0472">Membrane</keyword>
<dbReference type="NCBIfam" id="TIGR01730">
    <property type="entry name" value="RND_mfp"/>
    <property type="match status" value="1"/>
</dbReference>
<dbReference type="Gene3D" id="2.40.50.100">
    <property type="match status" value="1"/>
</dbReference>
<dbReference type="AlphaFoldDB" id="A0A9X1UE40"/>
<dbReference type="InterPro" id="IPR006143">
    <property type="entry name" value="RND_pump_MFP"/>
</dbReference>
<dbReference type="PANTHER" id="PTHR30367:SF12">
    <property type="entry name" value="P-HYDROXYBENZOIC ACID EFFLUX PUMP SUBUNIT AAEA"/>
    <property type="match status" value="1"/>
</dbReference>
<evidence type="ECO:0000259" key="7">
    <source>
        <dbReference type="Pfam" id="PF25963"/>
    </source>
</evidence>
<evidence type="ECO:0000259" key="6">
    <source>
        <dbReference type="Pfam" id="PF25917"/>
    </source>
</evidence>
<gene>
    <name evidence="8" type="ORF">L5014_07730</name>
</gene>